<dbReference type="NCBIfam" id="TIGR04282">
    <property type="entry name" value="glyco_like_cofC"/>
    <property type="match status" value="1"/>
</dbReference>
<keyword evidence="5" id="KW-0472">Membrane</keyword>
<dbReference type="CDD" id="cd02522">
    <property type="entry name" value="GT_2_like_a"/>
    <property type="match status" value="1"/>
</dbReference>
<evidence type="ECO:0000256" key="7">
    <source>
        <dbReference type="ARBA" id="ARBA00037904"/>
    </source>
</evidence>
<comment type="function">
    <text evidence="6">Catalyzes the glycosylation of 4,4'-diaponeurosporenoate, i.e. the esterification of glucose at the C1'' position with the carboxyl group of 4,4'-diaponeurosporenic acid, to form glycosyl-4,4'-diaponeurosporenoate. This is a step in the biosynthesis of staphyloxanthin, an orange pigment present in most staphylococci strains.</text>
</comment>
<name>A0AA97AQ40_9CYAN</name>
<dbReference type="PANTHER" id="PTHR43646">
    <property type="entry name" value="GLYCOSYLTRANSFERASE"/>
    <property type="match status" value="1"/>
</dbReference>
<dbReference type="AlphaFoldDB" id="A0AA97AQ40"/>
<dbReference type="Pfam" id="PF00535">
    <property type="entry name" value="Glycos_transf_2"/>
    <property type="match status" value="1"/>
</dbReference>
<dbReference type="InterPro" id="IPR029044">
    <property type="entry name" value="Nucleotide-diphossugar_trans"/>
</dbReference>
<evidence type="ECO:0000256" key="3">
    <source>
        <dbReference type="ARBA" id="ARBA00022676"/>
    </source>
</evidence>
<dbReference type="InterPro" id="IPR026461">
    <property type="entry name" value="Trfase_2_rSAM/seldom_assoc"/>
</dbReference>
<evidence type="ECO:0000313" key="11">
    <source>
        <dbReference type="EMBL" id="WNZ22833.1"/>
    </source>
</evidence>
<dbReference type="Pfam" id="PF09837">
    <property type="entry name" value="DUF2064"/>
    <property type="match status" value="1"/>
</dbReference>
<protein>
    <recommendedName>
        <fullName evidence="9">4,4'-diaponeurosporenoate glycosyltransferase</fullName>
    </recommendedName>
</protein>
<keyword evidence="2" id="KW-1003">Cell membrane</keyword>
<dbReference type="InterPro" id="IPR001173">
    <property type="entry name" value="Glyco_trans_2-like"/>
</dbReference>
<comment type="subcellular location">
    <subcellularLocation>
        <location evidence="1">Cell membrane</location>
    </subcellularLocation>
</comment>
<dbReference type="GO" id="GO:0005886">
    <property type="term" value="C:plasma membrane"/>
    <property type="evidence" value="ECO:0007669"/>
    <property type="project" value="UniProtKB-SubCell"/>
</dbReference>
<gene>
    <name evidence="11" type="ORF">HJG54_08165</name>
</gene>
<feature type="domain" description="Glycosyltransferase 2-like" evidence="10">
    <location>
        <begin position="249"/>
        <end position="343"/>
    </location>
</feature>
<dbReference type="SUPFAM" id="SSF53448">
    <property type="entry name" value="Nucleotide-diphospho-sugar transferases"/>
    <property type="match status" value="2"/>
</dbReference>
<comment type="pathway">
    <text evidence="7">Carotenoid biosynthesis; staphyloxanthin biosynthesis; staphyloxanthin from farnesyl diphosphate: step 4/5.</text>
</comment>
<evidence type="ECO:0000256" key="2">
    <source>
        <dbReference type="ARBA" id="ARBA00022475"/>
    </source>
</evidence>
<evidence type="ECO:0000259" key="10">
    <source>
        <dbReference type="Pfam" id="PF00535"/>
    </source>
</evidence>
<accession>A0AA97AQ40</accession>
<dbReference type="NCBIfam" id="TIGR04283">
    <property type="entry name" value="glyco_like_mftF"/>
    <property type="match status" value="1"/>
</dbReference>
<organism evidence="11">
    <name type="scientific">Leptolyngbya sp. NK1-12</name>
    <dbReference type="NCBI Taxonomy" id="2547451"/>
    <lineage>
        <taxon>Bacteria</taxon>
        <taxon>Bacillati</taxon>
        <taxon>Cyanobacteriota</taxon>
        <taxon>Cyanophyceae</taxon>
        <taxon>Leptolyngbyales</taxon>
        <taxon>Leptolyngbyaceae</taxon>
        <taxon>Leptolyngbya group</taxon>
        <taxon>Leptolyngbya</taxon>
    </lineage>
</organism>
<dbReference type="PANTHER" id="PTHR43646:SF2">
    <property type="entry name" value="GLYCOSYLTRANSFERASE 2-LIKE DOMAIN-CONTAINING PROTEIN"/>
    <property type="match status" value="1"/>
</dbReference>
<dbReference type="EMBL" id="CP053586">
    <property type="protein sequence ID" value="WNZ22833.1"/>
    <property type="molecule type" value="Genomic_DNA"/>
</dbReference>
<comment type="similarity">
    <text evidence="8">Belongs to the glycosyltransferase 2 family. CrtQ subfamily.</text>
</comment>
<dbReference type="Gene3D" id="3.90.550.10">
    <property type="entry name" value="Spore Coat Polysaccharide Biosynthesis Protein SpsA, Chain A"/>
    <property type="match status" value="2"/>
</dbReference>
<proteinExistence type="inferred from homology"/>
<evidence type="ECO:0000256" key="5">
    <source>
        <dbReference type="ARBA" id="ARBA00023136"/>
    </source>
</evidence>
<keyword evidence="3" id="KW-0328">Glycosyltransferase</keyword>
<evidence type="ECO:0000256" key="6">
    <source>
        <dbReference type="ARBA" id="ARBA00037281"/>
    </source>
</evidence>
<reference evidence="11" key="1">
    <citation type="submission" date="2020-05" db="EMBL/GenBank/DDBJ databases">
        <authorList>
            <person name="Zhu T."/>
            <person name="Keshari N."/>
            <person name="Lu X."/>
        </authorList>
    </citation>
    <scope>NUCLEOTIDE SEQUENCE</scope>
    <source>
        <strain evidence="11">NK1-12</strain>
    </source>
</reference>
<sequence>MRSTKVLLTSTLTSTLTKPDCLIIFTRYPQPGKAKTRLIPALGATGAADLQRQMTEHTLGQVRQLQASYPVTVEIWFAGTAPETEAEDRLLMQSWLGSEWNYQAQQGEDLGARLIYAIQAAFAAGMERVVAIGTDCPQLDAAKLEQAFRALYQRDLVLGPATDGGYYLIGLSQFVPQLFKTIAWSSELVLQQTVQIAESLNLTVAYLDMLSDVDRPEDLAIWQVVQQVSQSQPEAASEPILPDQRLFLSVIIPVLNEANRIQTALRSLQEEDVEVIVVDGGSQDDSVAQAKAMGAKVVSSAQGRAVQMNAGAKAATGEVLLFLHADTSLPAGFVSCVRQTLAQPEIIAGAFELQIAGPEPGLRWIEWAVKWRSRLLQLPYGDQALFLTAETFRQLGGFIELPIMEDFELVRRLQRYGKIAIAPAAVITSGRRWQTLGVWRTTLINQLIIAAYFLGVSPARLAHWYRGVGKASPNIEKIGVEPVNSDLEI</sequence>
<keyword evidence="4" id="KW-0808">Transferase</keyword>
<evidence type="ECO:0000256" key="1">
    <source>
        <dbReference type="ARBA" id="ARBA00004236"/>
    </source>
</evidence>
<evidence type="ECO:0000256" key="8">
    <source>
        <dbReference type="ARBA" id="ARBA00038120"/>
    </source>
</evidence>
<dbReference type="GO" id="GO:0016757">
    <property type="term" value="F:glycosyltransferase activity"/>
    <property type="evidence" value="ECO:0007669"/>
    <property type="project" value="UniProtKB-KW"/>
</dbReference>
<evidence type="ECO:0000256" key="9">
    <source>
        <dbReference type="ARBA" id="ARBA00040345"/>
    </source>
</evidence>
<evidence type="ECO:0000256" key="4">
    <source>
        <dbReference type="ARBA" id="ARBA00022679"/>
    </source>
</evidence>
<dbReference type="InterPro" id="IPR018641">
    <property type="entry name" value="Trfase_1_rSAM/seldom-assoc"/>
</dbReference>